<dbReference type="AlphaFoldDB" id="A0A9N9H662"/>
<feature type="non-terminal residue" evidence="1">
    <location>
        <position position="1"/>
    </location>
</feature>
<accession>A0A9N9H662</accession>
<name>A0A9N9H662_9GLOM</name>
<keyword evidence="2" id="KW-1185">Reference proteome</keyword>
<dbReference type="Proteomes" id="UP000789706">
    <property type="component" value="Unassembled WGS sequence"/>
</dbReference>
<comment type="caution">
    <text evidence="1">The sequence shown here is derived from an EMBL/GenBank/DDBJ whole genome shotgun (WGS) entry which is preliminary data.</text>
</comment>
<evidence type="ECO:0000313" key="2">
    <source>
        <dbReference type="Proteomes" id="UP000789706"/>
    </source>
</evidence>
<feature type="non-terminal residue" evidence="1">
    <location>
        <position position="68"/>
    </location>
</feature>
<reference evidence="1" key="1">
    <citation type="submission" date="2021-06" db="EMBL/GenBank/DDBJ databases">
        <authorList>
            <person name="Kallberg Y."/>
            <person name="Tangrot J."/>
            <person name="Rosling A."/>
        </authorList>
    </citation>
    <scope>NUCLEOTIDE SEQUENCE</scope>
    <source>
        <strain evidence="1">AZ414A</strain>
    </source>
</reference>
<protein>
    <submittedName>
        <fullName evidence="1">1347_t:CDS:1</fullName>
    </submittedName>
</protein>
<sequence>IWRGEESNRILWDQPIPHLHDNNDDSNHDTNIANPIGNIFHIESQVLDGDSAYLISQRDAPMDMQSDN</sequence>
<organism evidence="1 2">
    <name type="scientific">Diversispora eburnea</name>
    <dbReference type="NCBI Taxonomy" id="1213867"/>
    <lineage>
        <taxon>Eukaryota</taxon>
        <taxon>Fungi</taxon>
        <taxon>Fungi incertae sedis</taxon>
        <taxon>Mucoromycota</taxon>
        <taxon>Glomeromycotina</taxon>
        <taxon>Glomeromycetes</taxon>
        <taxon>Diversisporales</taxon>
        <taxon>Diversisporaceae</taxon>
        <taxon>Diversispora</taxon>
    </lineage>
</organism>
<dbReference type="EMBL" id="CAJVPK010008555">
    <property type="protein sequence ID" value="CAG8661598.1"/>
    <property type="molecule type" value="Genomic_DNA"/>
</dbReference>
<proteinExistence type="predicted"/>
<gene>
    <name evidence="1" type="ORF">DEBURN_LOCUS11776</name>
</gene>
<evidence type="ECO:0000313" key="1">
    <source>
        <dbReference type="EMBL" id="CAG8661598.1"/>
    </source>
</evidence>
<dbReference type="OrthoDB" id="10411323at2759"/>